<comment type="caution">
    <text evidence="1">The sequence shown here is derived from an EMBL/GenBank/DDBJ whole genome shotgun (WGS) entry which is preliminary data.</text>
</comment>
<sequence>MYPIKANIPLYKEWRITFEDDCTSSNNIIVKPEYVSIENLKKSILDMALQNGKTSIEYIESTKPKGTSRNRKFHKK</sequence>
<dbReference type="RefSeq" id="WP_406794217.1">
    <property type="nucleotide sequence ID" value="NZ_JBJHZX010000047.1"/>
</dbReference>
<protein>
    <submittedName>
        <fullName evidence="1">Uncharacterized protein</fullName>
    </submittedName>
</protein>
<organism evidence="1 2">
    <name type="scientific">Candidatus Clostridium eludens</name>
    <dbReference type="NCBI Taxonomy" id="3381663"/>
    <lineage>
        <taxon>Bacteria</taxon>
        <taxon>Bacillati</taxon>
        <taxon>Bacillota</taxon>
        <taxon>Clostridia</taxon>
        <taxon>Eubacteriales</taxon>
        <taxon>Clostridiaceae</taxon>
        <taxon>Clostridium</taxon>
    </lineage>
</organism>
<evidence type="ECO:0000313" key="1">
    <source>
        <dbReference type="EMBL" id="MFL0198108.1"/>
    </source>
</evidence>
<gene>
    <name evidence="1" type="ORF">ACJDU8_21450</name>
</gene>
<dbReference type="EMBL" id="JBJHZX010000047">
    <property type="protein sequence ID" value="MFL0198108.1"/>
    <property type="molecule type" value="Genomic_DNA"/>
</dbReference>
<reference evidence="1 2" key="1">
    <citation type="submission" date="2024-11" db="EMBL/GenBank/DDBJ databases">
        <authorList>
            <person name="Heng Y.C."/>
            <person name="Lim A.C.H."/>
            <person name="Lee J.K.Y."/>
            <person name="Kittelmann S."/>
        </authorList>
    </citation>
    <scope>NUCLEOTIDE SEQUENCE [LARGE SCALE GENOMIC DNA]</scope>
    <source>
        <strain evidence="1 2">WILCCON 0269</strain>
    </source>
</reference>
<dbReference type="Proteomes" id="UP001623660">
    <property type="component" value="Unassembled WGS sequence"/>
</dbReference>
<keyword evidence="2" id="KW-1185">Reference proteome</keyword>
<proteinExistence type="predicted"/>
<accession>A0ABW8SR06</accession>
<evidence type="ECO:0000313" key="2">
    <source>
        <dbReference type="Proteomes" id="UP001623660"/>
    </source>
</evidence>
<name>A0ABW8SR06_9CLOT</name>